<dbReference type="CDD" id="cd01335">
    <property type="entry name" value="Radical_SAM"/>
    <property type="match status" value="1"/>
</dbReference>
<dbReference type="PANTHER" id="PTHR43432:SF5">
    <property type="entry name" value="ELP3_MIAA_NIFB-LIKE RADICAL SAM CORE DOMAIN-CONTAINING PROTEIN"/>
    <property type="match status" value="1"/>
</dbReference>
<proteinExistence type="predicted"/>
<keyword evidence="6" id="KW-1185">Reference proteome</keyword>
<evidence type="ECO:0000256" key="3">
    <source>
        <dbReference type="ARBA" id="ARBA00023014"/>
    </source>
</evidence>
<dbReference type="PANTHER" id="PTHR43432">
    <property type="entry name" value="SLR0285 PROTEIN"/>
    <property type="match status" value="1"/>
</dbReference>
<keyword evidence="3" id="KW-0411">Iron-sulfur</keyword>
<accession>A0ABT1E5G9</accession>
<dbReference type="InterPro" id="IPR040086">
    <property type="entry name" value="MJ0683-like"/>
</dbReference>
<evidence type="ECO:0000256" key="1">
    <source>
        <dbReference type="ARBA" id="ARBA00022723"/>
    </source>
</evidence>
<dbReference type="SMART" id="SM00729">
    <property type="entry name" value="Elp3"/>
    <property type="match status" value="1"/>
</dbReference>
<dbReference type="SFLD" id="SFLDS00029">
    <property type="entry name" value="Radical_SAM"/>
    <property type="match status" value="1"/>
</dbReference>
<dbReference type="Proteomes" id="UP001523566">
    <property type="component" value="Unassembled WGS sequence"/>
</dbReference>
<reference evidence="5 6" key="1">
    <citation type="journal article" date="2022" name="Genome Biol. Evol.">
        <title>Host diet, physiology and behaviors set the stage for Lachnospiraceae cladogenesis.</title>
        <authorList>
            <person name="Vera-Ponce De Leon A."/>
            <person name="Schneider M."/>
            <person name="Jahnes B.C."/>
            <person name="Sadowski V."/>
            <person name="Camuy-Velez L.A."/>
            <person name="Duan J."/>
            <person name="Sabree Z.L."/>
        </authorList>
    </citation>
    <scope>NUCLEOTIDE SEQUENCE [LARGE SCALE GENOMIC DNA]</scope>
    <source>
        <strain evidence="5 6">PAL113</strain>
    </source>
</reference>
<dbReference type="InterPro" id="IPR058240">
    <property type="entry name" value="rSAM_sf"/>
</dbReference>
<feature type="domain" description="Elp3/MiaA/NifB-like radical SAM core" evidence="4">
    <location>
        <begin position="25"/>
        <end position="234"/>
    </location>
</feature>
<sequence>MKKVEYIEAKTIVTRSNGGNSWFGMDYNMNIYKGCSHGCIYCDSRSDCYGVNDFDEVRVKKDALIIIRDELRRKVKKGVIATGAMSDPYNPLEKELKLTRNALELMNAFEFGVAIATKSDLILRDIEVLKSITEHSPVLCKITITTADDELSKKIEPGAPLSSRRFEVLRELGNAGIFSGILLMPVLPFLEDSRENILNIIHQAKEAGAKFIYPAFGVTLRGNQRDWFFKCLEEQFPNEGLQEKYIKSYRNNYKCVSGKARELWGVFSKECEKQGILYKMKDIIHVYKSPYKIEQLNLFN</sequence>
<keyword evidence="2" id="KW-0408">Iron</keyword>
<dbReference type="SFLD" id="SFLDG01084">
    <property type="entry name" value="Uncharacterised_Radical_SAM_Su"/>
    <property type="match status" value="1"/>
</dbReference>
<organism evidence="5 6">
    <name type="scientific">Aequitasia blattaphilus</name>
    <dbReference type="NCBI Taxonomy" id="2949332"/>
    <lineage>
        <taxon>Bacteria</taxon>
        <taxon>Bacillati</taxon>
        <taxon>Bacillota</taxon>
        <taxon>Clostridia</taxon>
        <taxon>Lachnospirales</taxon>
        <taxon>Lachnospiraceae</taxon>
        <taxon>Aequitasia</taxon>
    </lineage>
</organism>
<dbReference type="InterPro" id="IPR007197">
    <property type="entry name" value="rSAM"/>
</dbReference>
<keyword evidence="1" id="KW-0479">Metal-binding</keyword>
<evidence type="ECO:0000313" key="5">
    <source>
        <dbReference type="EMBL" id="MCP1101078.1"/>
    </source>
</evidence>
<protein>
    <submittedName>
        <fullName evidence="5">Radical SAM protein</fullName>
    </submittedName>
</protein>
<name>A0ABT1E5G9_9FIRM</name>
<comment type="caution">
    <text evidence="5">The sequence shown here is derived from an EMBL/GenBank/DDBJ whole genome shotgun (WGS) entry which is preliminary data.</text>
</comment>
<dbReference type="Pfam" id="PF04055">
    <property type="entry name" value="Radical_SAM"/>
    <property type="match status" value="1"/>
</dbReference>
<evidence type="ECO:0000259" key="4">
    <source>
        <dbReference type="SMART" id="SM00729"/>
    </source>
</evidence>
<dbReference type="Gene3D" id="3.80.30.30">
    <property type="match status" value="1"/>
</dbReference>
<dbReference type="SUPFAM" id="SSF102114">
    <property type="entry name" value="Radical SAM enzymes"/>
    <property type="match status" value="1"/>
</dbReference>
<evidence type="ECO:0000256" key="2">
    <source>
        <dbReference type="ARBA" id="ARBA00023004"/>
    </source>
</evidence>
<dbReference type="InterPro" id="IPR006638">
    <property type="entry name" value="Elp3/MiaA/NifB-like_rSAM"/>
</dbReference>
<gene>
    <name evidence="5" type="ORF">NK125_01455</name>
</gene>
<dbReference type="EMBL" id="JAMZFW010000002">
    <property type="protein sequence ID" value="MCP1101078.1"/>
    <property type="molecule type" value="Genomic_DNA"/>
</dbReference>
<evidence type="ECO:0000313" key="6">
    <source>
        <dbReference type="Proteomes" id="UP001523566"/>
    </source>
</evidence>